<organism evidence="4 5">
    <name type="scientific">Rossellomorea vietnamensis</name>
    <dbReference type="NCBI Taxonomy" id="218284"/>
    <lineage>
        <taxon>Bacteria</taxon>
        <taxon>Bacillati</taxon>
        <taxon>Bacillota</taxon>
        <taxon>Bacilli</taxon>
        <taxon>Bacillales</taxon>
        <taxon>Bacillaceae</taxon>
        <taxon>Rossellomorea</taxon>
    </lineage>
</organism>
<sequence>MTTQHYHELIPDRIYIGGADGAKEILENGKADVIFDLRAEAPEVEYDRTHSPIVDDAEHQDESIRKSIDMVVDAYEQGKKVYFHCAGGSNRTGTVAIGTLLSLGKANSIEEAEGMAKAARPKINVKPEMKESLGRIFPNK</sequence>
<dbReference type="SUPFAM" id="SSF52799">
    <property type="entry name" value="(Phosphotyrosine protein) phosphatases II"/>
    <property type="match status" value="1"/>
</dbReference>
<dbReference type="PROSITE" id="PS50056">
    <property type="entry name" value="TYR_PHOSPHATASE_2"/>
    <property type="match status" value="1"/>
</dbReference>
<dbReference type="EMBL" id="VTEH01000002">
    <property type="protein sequence ID" value="TYR77038.1"/>
    <property type="molecule type" value="Genomic_DNA"/>
</dbReference>
<accession>A0A5D4KIK4</accession>
<evidence type="ECO:0000313" key="5">
    <source>
        <dbReference type="Proteomes" id="UP000323317"/>
    </source>
</evidence>
<feature type="domain" description="Tyrosine specific protein phosphatases" evidence="3">
    <location>
        <begin position="62"/>
        <end position="131"/>
    </location>
</feature>
<reference evidence="4 5" key="1">
    <citation type="submission" date="2019-08" db="EMBL/GenBank/DDBJ databases">
        <title>Bacillus genomes from the desert of Cuatro Cienegas, Coahuila.</title>
        <authorList>
            <person name="Olmedo-Alvarez G."/>
        </authorList>
    </citation>
    <scope>NUCLEOTIDE SEQUENCE [LARGE SCALE GENOMIC DNA]</scope>
    <source>
        <strain evidence="4 5">CH40_1T</strain>
    </source>
</reference>
<keyword evidence="2" id="KW-0904">Protein phosphatase</keyword>
<dbReference type="InterPro" id="IPR020422">
    <property type="entry name" value="TYR_PHOSPHATASE_DUAL_dom"/>
</dbReference>
<dbReference type="InterPro" id="IPR016130">
    <property type="entry name" value="Tyr_Pase_AS"/>
</dbReference>
<dbReference type="AlphaFoldDB" id="A0A5D4KIK4"/>
<keyword evidence="1" id="KW-0378">Hydrolase</keyword>
<dbReference type="Gene3D" id="3.90.190.10">
    <property type="entry name" value="Protein tyrosine phosphatase superfamily"/>
    <property type="match status" value="1"/>
</dbReference>
<dbReference type="PANTHER" id="PTHR47216">
    <property type="match status" value="1"/>
</dbReference>
<dbReference type="Proteomes" id="UP000323317">
    <property type="component" value="Unassembled WGS sequence"/>
</dbReference>
<dbReference type="PROSITE" id="PS00383">
    <property type="entry name" value="TYR_PHOSPHATASE_1"/>
    <property type="match status" value="1"/>
</dbReference>
<dbReference type="RefSeq" id="WP_148945729.1">
    <property type="nucleotide sequence ID" value="NZ_VTEH01000002.1"/>
</dbReference>
<dbReference type="Pfam" id="PF00782">
    <property type="entry name" value="DSPc"/>
    <property type="match status" value="1"/>
</dbReference>
<evidence type="ECO:0000259" key="3">
    <source>
        <dbReference type="PROSITE" id="PS50056"/>
    </source>
</evidence>
<gene>
    <name evidence="4" type="ORF">FZC79_04890</name>
</gene>
<evidence type="ECO:0000313" key="4">
    <source>
        <dbReference type="EMBL" id="TYR77038.1"/>
    </source>
</evidence>
<proteinExistence type="predicted"/>
<evidence type="ECO:0000256" key="2">
    <source>
        <dbReference type="ARBA" id="ARBA00022912"/>
    </source>
</evidence>
<name>A0A5D4KIK4_9BACI</name>
<dbReference type="InterPro" id="IPR000340">
    <property type="entry name" value="Dual-sp_phosphatase_cat-dom"/>
</dbReference>
<comment type="caution">
    <text evidence="4">The sequence shown here is derived from an EMBL/GenBank/DDBJ whole genome shotgun (WGS) entry which is preliminary data.</text>
</comment>
<dbReference type="SMART" id="SM00195">
    <property type="entry name" value="DSPc"/>
    <property type="match status" value="1"/>
</dbReference>
<dbReference type="GO" id="GO:0004721">
    <property type="term" value="F:phosphoprotein phosphatase activity"/>
    <property type="evidence" value="ECO:0007669"/>
    <property type="project" value="UniProtKB-KW"/>
</dbReference>
<protein>
    <submittedName>
        <fullName evidence="4">Protein tyrosine phosphatase</fullName>
    </submittedName>
</protein>
<dbReference type="PANTHER" id="PTHR47216:SF4">
    <property type="entry name" value="OS01G0859400 PROTEIN"/>
    <property type="match status" value="1"/>
</dbReference>
<evidence type="ECO:0000256" key="1">
    <source>
        <dbReference type="ARBA" id="ARBA00022801"/>
    </source>
</evidence>
<dbReference type="InterPro" id="IPR000387">
    <property type="entry name" value="Tyr_Pase_dom"/>
</dbReference>
<dbReference type="InterPro" id="IPR029021">
    <property type="entry name" value="Prot-tyrosine_phosphatase-like"/>
</dbReference>